<evidence type="ECO:0000313" key="2">
    <source>
        <dbReference type="EMBL" id="WPZ23562.1"/>
    </source>
</evidence>
<keyword evidence="2" id="KW-0614">Plasmid</keyword>
<reference evidence="2 3" key="1">
    <citation type="submission" date="2023-11" db="EMBL/GenBank/DDBJ databases">
        <title>From the Deep-Sea to the Surface: Bacterial Genomes Isolated from the Moytirra Hydrothermal Vent Plume.</title>
        <authorList>
            <person name="Major S.R."/>
        </authorList>
    </citation>
    <scope>NUCLEOTIDE SEQUENCE [LARGE SCALE GENOMIC DNA]</scope>
    <source>
        <strain evidence="2 3">OXR-9</strain>
        <plasmid evidence="2 3">unnamed02</plasmid>
    </source>
</reference>
<sequence length="154" mass="17037">MPHINDAEIASGLKLRAEEAAKTPERSLLERVIALRKTILELRDKGHATSQIKKWLGEQHLHIAEGTLRNYIARIVSAERRARDEGIQETSNADILRICKGIVRAKIAPPNSNELCAEHLSSPPAPRQSAPMPAKKTQPTPSSSTFTPRPDNEL</sequence>
<gene>
    <name evidence="2" type="ORF">T7987_17810</name>
</gene>
<keyword evidence="3" id="KW-1185">Reference proteome</keyword>
<feature type="region of interest" description="Disordered" evidence="1">
    <location>
        <begin position="114"/>
        <end position="154"/>
    </location>
</feature>
<evidence type="ECO:0000313" key="3">
    <source>
        <dbReference type="Proteomes" id="UP001326567"/>
    </source>
</evidence>
<proteinExistence type="predicted"/>
<name>A0ABZ0V6C6_9RHOB</name>
<dbReference type="Proteomes" id="UP001326567">
    <property type="component" value="Plasmid unnamed02"/>
</dbReference>
<dbReference type="RefSeq" id="WP_322329928.1">
    <property type="nucleotide sequence ID" value="NZ_CP139727.1"/>
</dbReference>
<dbReference type="EMBL" id="CP139727">
    <property type="protein sequence ID" value="WPZ23562.1"/>
    <property type="molecule type" value="Genomic_DNA"/>
</dbReference>
<accession>A0ABZ0V6C6</accession>
<evidence type="ECO:0000256" key="1">
    <source>
        <dbReference type="SAM" id="MobiDB-lite"/>
    </source>
</evidence>
<protein>
    <submittedName>
        <fullName evidence="2">Uncharacterized protein</fullName>
    </submittedName>
</protein>
<feature type="compositionally biased region" description="Low complexity" evidence="1">
    <location>
        <begin position="139"/>
        <end position="148"/>
    </location>
</feature>
<geneLocation type="plasmid" evidence="2 3">
    <name>unnamed02</name>
</geneLocation>
<organism evidence="2 3">
    <name type="scientific">Sulfitobacter faviae</name>
    <dbReference type="NCBI Taxonomy" id="1775881"/>
    <lineage>
        <taxon>Bacteria</taxon>
        <taxon>Pseudomonadati</taxon>
        <taxon>Pseudomonadota</taxon>
        <taxon>Alphaproteobacteria</taxon>
        <taxon>Rhodobacterales</taxon>
        <taxon>Roseobacteraceae</taxon>
        <taxon>Sulfitobacter</taxon>
    </lineage>
</organism>